<dbReference type="InterPro" id="IPR040256">
    <property type="entry name" value="At4g02000-like"/>
</dbReference>
<feature type="compositionally biased region" description="Basic and acidic residues" evidence="1">
    <location>
        <begin position="151"/>
        <end position="173"/>
    </location>
</feature>
<dbReference type="Proteomes" id="UP000504610">
    <property type="component" value="Chromosome 1"/>
</dbReference>
<dbReference type="OrthoDB" id="1113617at2759"/>
<name>A0A6J0LYZ1_RAPSA</name>
<organism evidence="2 3">
    <name type="scientific">Raphanus sativus</name>
    <name type="common">Radish</name>
    <name type="synonym">Raphanus raphanistrum var. sativus</name>
    <dbReference type="NCBI Taxonomy" id="3726"/>
    <lineage>
        <taxon>Eukaryota</taxon>
        <taxon>Viridiplantae</taxon>
        <taxon>Streptophyta</taxon>
        <taxon>Embryophyta</taxon>
        <taxon>Tracheophyta</taxon>
        <taxon>Spermatophyta</taxon>
        <taxon>Magnoliopsida</taxon>
        <taxon>eudicotyledons</taxon>
        <taxon>Gunneridae</taxon>
        <taxon>Pentapetalae</taxon>
        <taxon>rosids</taxon>
        <taxon>malvids</taxon>
        <taxon>Brassicales</taxon>
        <taxon>Brassicaceae</taxon>
        <taxon>Brassiceae</taxon>
        <taxon>Raphanus</taxon>
    </lineage>
</organism>
<dbReference type="RefSeq" id="XP_018464591.2">
    <property type="nucleotide sequence ID" value="XM_018609089.2"/>
</dbReference>
<protein>
    <submittedName>
        <fullName evidence="3">Uncharacterized protein LOC108835564</fullName>
    </submittedName>
</protein>
<dbReference type="PANTHER" id="PTHR31286:SF113">
    <property type="entry name" value="DUF4283 DOMAIN-CONTAINING PROTEIN"/>
    <property type="match status" value="1"/>
</dbReference>
<sequence length="223" mass="25464">MRVLVVVDAFKELCFETSVDFTGGEFYDGEEVHILLRYEKLFGYCEECGSLCHHESKCPLTKGFKQNSERKTEVRQGSGSWNEGHKHDDRARSYKGVAIHENGAQQNRERDSREYHGKGKGKMGEETDAKWVRKGDRSNRKPYGPNGNNRGDGEGSRSKSQMREESRPSDQEGNKPGVTEQKGDQQRQLWSHEDVEEEGEIRYEGRGHMMLPGAVGQYTSSWK</sequence>
<reference evidence="2" key="1">
    <citation type="journal article" date="2019" name="Database">
        <title>The radish genome database (RadishGD): an integrated information resource for radish genomics.</title>
        <authorList>
            <person name="Yu H.J."/>
            <person name="Baek S."/>
            <person name="Lee Y.J."/>
            <person name="Cho A."/>
            <person name="Mun J.H."/>
        </authorList>
    </citation>
    <scope>NUCLEOTIDE SEQUENCE [LARGE SCALE GENOMIC DNA]</scope>
    <source>
        <strain evidence="2">cv. WK10039</strain>
    </source>
</reference>
<feature type="region of interest" description="Disordered" evidence="1">
    <location>
        <begin position="66"/>
        <end position="223"/>
    </location>
</feature>
<evidence type="ECO:0000256" key="1">
    <source>
        <dbReference type="SAM" id="MobiDB-lite"/>
    </source>
</evidence>
<dbReference type="PANTHER" id="PTHR31286">
    <property type="entry name" value="GLYCINE-RICH CELL WALL STRUCTURAL PROTEIN 1.8-LIKE"/>
    <property type="match status" value="1"/>
</dbReference>
<proteinExistence type="predicted"/>
<gene>
    <name evidence="3" type="primary">LOC108835564</name>
</gene>
<dbReference type="GeneID" id="108835564"/>
<reference evidence="3" key="2">
    <citation type="submission" date="2025-08" db="UniProtKB">
        <authorList>
            <consortium name="RefSeq"/>
        </authorList>
    </citation>
    <scope>IDENTIFICATION</scope>
    <source>
        <tissue evidence="3">Leaf</tissue>
    </source>
</reference>
<keyword evidence="2" id="KW-1185">Reference proteome</keyword>
<feature type="compositionally biased region" description="Basic and acidic residues" evidence="1">
    <location>
        <begin position="83"/>
        <end position="92"/>
    </location>
</feature>
<evidence type="ECO:0000313" key="2">
    <source>
        <dbReference type="Proteomes" id="UP000504610"/>
    </source>
</evidence>
<feature type="compositionally biased region" description="Basic and acidic residues" evidence="1">
    <location>
        <begin position="181"/>
        <end position="193"/>
    </location>
</feature>
<dbReference type="KEGG" id="rsz:108835564"/>
<accession>A0A6J0LYZ1</accession>
<dbReference type="AlphaFoldDB" id="A0A6J0LYZ1"/>
<feature type="compositionally biased region" description="Basic and acidic residues" evidence="1">
    <location>
        <begin position="107"/>
        <end position="139"/>
    </location>
</feature>
<evidence type="ECO:0000313" key="3">
    <source>
        <dbReference type="RefSeq" id="XP_018464591.2"/>
    </source>
</evidence>